<dbReference type="EMBL" id="CYXX01000015">
    <property type="protein sequence ID" value="CUN14165.1"/>
    <property type="molecule type" value="Genomic_DNA"/>
</dbReference>
<dbReference type="Proteomes" id="UP000095453">
    <property type="component" value="Unassembled WGS sequence"/>
</dbReference>
<feature type="domain" description="Transposase IS110-like N-terminal" evidence="1">
    <location>
        <begin position="64"/>
        <end position="225"/>
    </location>
</feature>
<dbReference type="InterPro" id="IPR002525">
    <property type="entry name" value="Transp_IS110-like_N"/>
</dbReference>
<proteinExistence type="predicted"/>
<reference evidence="3 4" key="1">
    <citation type="submission" date="2015-09" db="EMBL/GenBank/DDBJ databases">
        <authorList>
            <consortium name="Pathogen Informatics"/>
        </authorList>
    </citation>
    <scope>NUCLEOTIDE SEQUENCE [LARGE SCALE GENOMIC DNA]</scope>
    <source>
        <strain evidence="3 4">2789STDY5608887</strain>
    </source>
</reference>
<feature type="domain" description="Transposase IS116/IS110/IS902 C-terminal" evidence="2">
    <location>
        <begin position="335"/>
        <end position="416"/>
    </location>
</feature>
<dbReference type="PANTHER" id="PTHR33055:SF15">
    <property type="entry name" value="TRANSPOSASE-RELATED"/>
    <property type="match status" value="1"/>
</dbReference>
<dbReference type="GO" id="GO:0003677">
    <property type="term" value="F:DNA binding"/>
    <property type="evidence" value="ECO:0007669"/>
    <property type="project" value="InterPro"/>
</dbReference>
<organism evidence="3 4">
    <name type="scientific">Roseburia inulinivorans</name>
    <dbReference type="NCBI Taxonomy" id="360807"/>
    <lineage>
        <taxon>Bacteria</taxon>
        <taxon>Bacillati</taxon>
        <taxon>Bacillota</taxon>
        <taxon>Clostridia</taxon>
        <taxon>Lachnospirales</taxon>
        <taxon>Lachnospiraceae</taxon>
        <taxon>Roseburia</taxon>
    </lineage>
</organism>
<evidence type="ECO:0000259" key="2">
    <source>
        <dbReference type="Pfam" id="PF02371"/>
    </source>
</evidence>
<dbReference type="InterPro" id="IPR003346">
    <property type="entry name" value="Transposase_20"/>
</dbReference>
<dbReference type="RefSeq" id="WP_082430318.1">
    <property type="nucleotide sequence ID" value="NZ_CYXX01000015.1"/>
</dbReference>
<evidence type="ECO:0000313" key="3">
    <source>
        <dbReference type="EMBL" id="CUN14165.1"/>
    </source>
</evidence>
<dbReference type="Pfam" id="PF02371">
    <property type="entry name" value="Transposase_20"/>
    <property type="match status" value="1"/>
</dbReference>
<accession>A0A173UJB6</accession>
<evidence type="ECO:0000313" key="4">
    <source>
        <dbReference type="Proteomes" id="UP000095453"/>
    </source>
</evidence>
<dbReference type="GO" id="GO:0006313">
    <property type="term" value="P:DNA transposition"/>
    <property type="evidence" value="ECO:0007669"/>
    <property type="project" value="InterPro"/>
</dbReference>
<dbReference type="Pfam" id="PF01548">
    <property type="entry name" value="DEDD_Tnp_IS110"/>
    <property type="match status" value="1"/>
</dbReference>
<gene>
    <name evidence="3" type="ORF">ERS852444_02069</name>
</gene>
<dbReference type="NCBIfam" id="NF033542">
    <property type="entry name" value="transpos_IS110"/>
    <property type="match status" value="1"/>
</dbReference>
<dbReference type="InterPro" id="IPR047650">
    <property type="entry name" value="Transpos_IS110"/>
</dbReference>
<protein>
    <submittedName>
        <fullName evidence="3">Transposase IS116/IS110/IS902 family</fullName>
    </submittedName>
</protein>
<dbReference type="PANTHER" id="PTHR33055">
    <property type="entry name" value="TRANSPOSASE FOR INSERTION SEQUENCE ELEMENT IS1111A"/>
    <property type="match status" value="1"/>
</dbReference>
<dbReference type="AlphaFoldDB" id="A0A173UJB6"/>
<name>A0A173UJB6_9FIRM</name>
<evidence type="ECO:0000259" key="1">
    <source>
        <dbReference type="Pfam" id="PF01548"/>
    </source>
</evidence>
<dbReference type="GO" id="GO:0004803">
    <property type="term" value="F:transposase activity"/>
    <property type="evidence" value="ECO:0007669"/>
    <property type="project" value="InterPro"/>
</dbReference>
<sequence length="475" mass="54306">MNLKGTKKKNQVSNVNIFEQQELLKKIEVVRENLTASTWHELETKGKFDKNAKLSFICDDMLILGCDVGSETHYLRAIDTRGREISKSDFSFSNNADGFSKAKEWAVKIAAEYDKKQIVLGLEPTGHYWFCLATWMISNGISVVQVNPYAVKQTKELEDNSQLKDDTKDPKLIANLVKDGNFGMPYLPEQLYADLRRLSMFRDQLNEDRIRSINRLHRELKIYFPEYKEALGKTEGTFSLELLKQAPFPDDLAALKEDGIRQIWHNAKLRGRGYSRAGEILEYAKASVGIREGKETGKLVVQWFVQKILELDAELALIETQINQKCLEIPHTDKVLEICGIGENTLSSMVAEMGDISRFDDVKEIQKLSGLGLVASSSGKHKGETKISHRGRKRLRYWLFQAAKSAVAHAEEFKKLHVYYTTREQNPLKKMQSLIAIACKLLRIIFTILKKGIKYDPRKMLKDIRRESRQESVAA</sequence>